<evidence type="ECO:0000313" key="3">
    <source>
        <dbReference type="Proteomes" id="UP001589568"/>
    </source>
</evidence>
<dbReference type="EMBL" id="JBHMCF010000011">
    <property type="protein sequence ID" value="MFB9470028.1"/>
    <property type="molecule type" value="Genomic_DNA"/>
</dbReference>
<comment type="caution">
    <text evidence="2">The sequence shown here is derived from an EMBL/GenBank/DDBJ whole genome shotgun (WGS) entry which is preliminary data.</text>
</comment>
<feature type="transmembrane region" description="Helical" evidence="1">
    <location>
        <begin position="118"/>
        <end position="140"/>
    </location>
</feature>
<keyword evidence="1" id="KW-1133">Transmembrane helix</keyword>
<keyword evidence="3" id="KW-1185">Reference proteome</keyword>
<feature type="transmembrane region" description="Helical" evidence="1">
    <location>
        <begin position="46"/>
        <end position="70"/>
    </location>
</feature>
<keyword evidence="1" id="KW-0472">Membrane</keyword>
<gene>
    <name evidence="2" type="ORF">ACFFR3_10960</name>
</gene>
<evidence type="ECO:0000256" key="1">
    <source>
        <dbReference type="SAM" id="Phobius"/>
    </source>
</evidence>
<evidence type="ECO:0000313" key="2">
    <source>
        <dbReference type="EMBL" id="MFB9470028.1"/>
    </source>
</evidence>
<accession>A0ABV5NIC9</accession>
<reference evidence="2 3" key="1">
    <citation type="submission" date="2024-09" db="EMBL/GenBank/DDBJ databases">
        <authorList>
            <person name="Sun Q."/>
            <person name="Mori K."/>
        </authorList>
    </citation>
    <scope>NUCLEOTIDE SEQUENCE [LARGE SCALE GENOMIC DNA]</scope>
    <source>
        <strain evidence="2 3">JCM 3324</strain>
    </source>
</reference>
<name>A0ABV5NIC9_9ACTN</name>
<organism evidence="2 3">
    <name type="scientific">Nonomuraea salmonea</name>
    <dbReference type="NCBI Taxonomy" id="46181"/>
    <lineage>
        <taxon>Bacteria</taxon>
        <taxon>Bacillati</taxon>
        <taxon>Actinomycetota</taxon>
        <taxon>Actinomycetes</taxon>
        <taxon>Streptosporangiales</taxon>
        <taxon>Streptosporangiaceae</taxon>
        <taxon>Nonomuraea</taxon>
    </lineage>
</organism>
<protein>
    <submittedName>
        <fullName evidence="2">Uncharacterized protein</fullName>
    </submittedName>
</protein>
<keyword evidence="1" id="KW-0812">Transmembrane</keyword>
<dbReference type="RefSeq" id="WP_379483040.1">
    <property type="nucleotide sequence ID" value="NZ_JBHMCF010000011.1"/>
</dbReference>
<proteinExistence type="predicted"/>
<sequence length="150" mass="14698">MRRGGHALAAVAGLAAAIPVYYLTDAAARALRGGTVAFAPAPAALAYVAGVAVLIRVLTVWPVAALACGVPLTAAGALFALDLDAAVGVAATLPWARAGGLPWPTGPAPWAAPGEPPGTLAGTTGLYALTGAFLVLSALLPARRRSILGG</sequence>
<dbReference type="Proteomes" id="UP001589568">
    <property type="component" value="Unassembled WGS sequence"/>
</dbReference>